<sequence length="29" mass="3232">MGCQVHIPSRKGGCEHHKASPLLNKTWTD</sequence>
<feature type="region of interest" description="Disordered" evidence="1">
    <location>
        <begin position="1"/>
        <end position="29"/>
    </location>
</feature>
<proteinExistence type="predicted"/>
<accession>A0A382PK31</accession>
<evidence type="ECO:0000313" key="2">
    <source>
        <dbReference type="EMBL" id="SVC73734.1"/>
    </source>
</evidence>
<dbReference type="EMBL" id="UINC01107965">
    <property type="protein sequence ID" value="SVC73734.1"/>
    <property type="molecule type" value="Genomic_DNA"/>
</dbReference>
<name>A0A382PK31_9ZZZZ</name>
<evidence type="ECO:0000256" key="1">
    <source>
        <dbReference type="SAM" id="MobiDB-lite"/>
    </source>
</evidence>
<reference evidence="2" key="1">
    <citation type="submission" date="2018-05" db="EMBL/GenBank/DDBJ databases">
        <authorList>
            <person name="Lanie J.A."/>
            <person name="Ng W.-L."/>
            <person name="Kazmierczak K.M."/>
            <person name="Andrzejewski T.M."/>
            <person name="Davidsen T.M."/>
            <person name="Wayne K.J."/>
            <person name="Tettelin H."/>
            <person name="Glass J.I."/>
            <person name="Rusch D."/>
            <person name="Podicherti R."/>
            <person name="Tsui H.-C.T."/>
            <person name="Winkler M.E."/>
        </authorList>
    </citation>
    <scope>NUCLEOTIDE SEQUENCE</scope>
</reference>
<organism evidence="2">
    <name type="scientific">marine metagenome</name>
    <dbReference type="NCBI Taxonomy" id="408172"/>
    <lineage>
        <taxon>unclassified sequences</taxon>
        <taxon>metagenomes</taxon>
        <taxon>ecological metagenomes</taxon>
    </lineage>
</organism>
<protein>
    <submittedName>
        <fullName evidence="2">Uncharacterized protein</fullName>
    </submittedName>
</protein>
<dbReference type="AlphaFoldDB" id="A0A382PK31"/>
<gene>
    <name evidence="2" type="ORF">METZ01_LOCUS326588</name>
</gene>